<evidence type="ECO:0000256" key="1">
    <source>
        <dbReference type="ARBA" id="ARBA00023125"/>
    </source>
</evidence>
<dbReference type="SMART" id="SM00422">
    <property type="entry name" value="HTH_MERR"/>
    <property type="match status" value="1"/>
</dbReference>
<dbReference type="EMBL" id="UGRY01000002">
    <property type="protein sequence ID" value="SUA77084.1"/>
    <property type="molecule type" value="Genomic_DNA"/>
</dbReference>
<dbReference type="RefSeq" id="WP_039810443.1">
    <property type="nucleotide sequence ID" value="NZ_UGRY01000002.1"/>
</dbReference>
<dbReference type="PANTHER" id="PTHR30204:SF93">
    <property type="entry name" value="HTH MERR-TYPE DOMAIN-CONTAINING PROTEIN"/>
    <property type="match status" value="1"/>
</dbReference>
<dbReference type="InterPro" id="IPR047057">
    <property type="entry name" value="MerR_fam"/>
</dbReference>
<dbReference type="PROSITE" id="PS50937">
    <property type="entry name" value="HTH_MERR_2"/>
    <property type="match status" value="1"/>
</dbReference>
<accession>A0A378YIZ1</accession>
<dbReference type="CDD" id="cd00592">
    <property type="entry name" value="HTH_MerR-like"/>
    <property type="match status" value="1"/>
</dbReference>
<evidence type="ECO:0000313" key="3">
    <source>
        <dbReference type="EMBL" id="SUA77084.1"/>
    </source>
</evidence>
<reference evidence="3 4" key="1">
    <citation type="submission" date="2018-06" db="EMBL/GenBank/DDBJ databases">
        <authorList>
            <consortium name="Pathogen Informatics"/>
            <person name="Doyle S."/>
        </authorList>
    </citation>
    <scope>NUCLEOTIDE SEQUENCE [LARGE SCALE GENOMIC DNA]</scope>
    <source>
        <strain evidence="3 4">NCTC1934</strain>
    </source>
</reference>
<dbReference type="AlphaFoldDB" id="A0A378YIZ1"/>
<keyword evidence="1" id="KW-0238">DNA-binding</keyword>
<evidence type="ECO:0000313" key="4">
    <source>
        <dbReference type="Proteomes" id="UP000255467"/>
    </source>
</evidence>
<dbReference type="InterPro" id="IPR009061">
    <property type="entry name" value="DNA-bd_dom_put_sf"/>
</dbReference>
<dbReference type="SUPFAM" id="SSF46955">
    <property type="entry name" value="Putative DNA-binding domain"/>
    <property type="match status" value="1"/>
</dbReference>
<dbReference type="STRING" id="1406858.GCA_000710895_05836"/>
<dbReference type="OrthoDB" id="4569196at2"/>
<evidence type="ECO:0000259" key="2">
    <source>
        <dbReference type="PROSITE" id="PS50937"/>
    </source>
</evidence>
<gene>
    <name evidence="3" type="primary">cueR</name>
    <name evidence="3" type="ORF">NCTC1934_02859</name>
</gene>
<dbReference type="GO" id="GO:0003677">
    <property type="term" value="F:DNA binding"/>
    <property type="evidence" value="ECO:0007669"/>
    <property type="project" value="UniProtKB-KW"/>
</dbReference>
<dbReference type="PANTHER" id="PTHR30204">
    <property type="entry name" value="REDOX-CYCLING DRUG-SENSING TRANSCRIPTIONAL ACTIVATOR SOXR"/>
    <property type="match status" value="1"/>
</dbReference>
<dbReference type="GO" id="GO:0003700">
    <property type="term" value="F:DNA-binding transcription factor activity"/>
    <property type="evidence" value="ECO:0007669"/>
    <property type="project" value="InterPro"/>
</dbReference>
<name>A0A378YIZ1_9NOCA</name>
<keyword evidence="4" id="KW-1185">Reference proteome</keyword>
<proteinExistence type="predicted"/>
<dbReference type="Pfam" id="PF00376">
    <property type="entry name" value="MerR"/>
    <property type="match status" value="1"/>
</dbReference>
<organism evidence="3 4">
    <name type="scientific">Nocardia otitidiscaviarum</name>
    <dbReference type="NCBI Taxonomy" id="1823"/>
    <lineage>
        <taxon>Bacteria</taxon>
        <taxon>Bacillati</taxon>
        <taxon>Actinomycetota</taxon>
        <taxon>Actinomycetes</taxon>
        <taxon>Mycobacteriales</taxon>
        <taxon>Nocardiaceae</taxon>
        <taxon>Nocardia</taxon>
    </lineage>
</organism>
<dbReference type="InterPro" id="IPR000551">
    <property type="entry name" value="MerR-type_HTH_dom"/>
</dbReference>
<dbReference type="Proteomes" id="UP000255467">
    <property type="component" value="Unassembled WGS sequence"/>
</dbReference>
<feature type="domain" description="HTH merR-type" evidence="2">
    <location>
        <begin position="1"/>
        <end position="70"/>
    </location>
</feature>
<sequence>MITIGQLAQYAGVTVKAVRVYHERGLLPEPARDASGYRRYRAEDAIDLVKIKTLARAGVPLARVKLLLTANADDFATAIAEIDRTLAERADEIRRTREQIAGLGCGDRLFVSDDVADYLDRLQQLGVSDRAVRMERDVWILMQSVAPEQAAAWIADKLDAIDDPQFRAIYLDYDAAFDWSADDPRLLDLADRTRRWQTARHLGAERTAPALDPKLTRLVSESVGITSPAWERLTQLAQRAVVEP</sequence>
<dbReference type="PRINTS" id="PR00040">
    <property type="entry name" value="HTHMERR"/>
</dbReference>
<dbReference type="Gene3D" id="1.10.1660.10">
    <property type="match status" value="1"/>
</dbReference>
<protein>
    <submittedName>
        <fullName evidence="3">Copper export regulator</fullName>
    </submittedName>
</protein>